<evidence type="ECO:0000256" key="17">
    <source>
        <dbReference type="ARBA" id="ARBA00047614"/>
    </source>
</evidence>
<comment type="similarity">
    <text evidence="5 22">Belongs to the D-alanine--D-alanine ligase family.</text>
</comment>
<feature type="binding site" evidence="25">
    <location>
        <position position="345"/>
    </location>
    <ligand>
        <name>Mg(2+)</name>
        <dbReference type="ChEBI" id="CHEBI:18420"/>
        <label>2</label>
    </ligand>
</feature>
<feature type="binding site" evidence="24">
    <location>
        <begin position="213"/>
        <end position="215"/>
    </location>
    <ligand>
        <name>ATP</name>
        <dbReference type="ChEBI" id="CHEBI:30616"/>
    </ligand>
</feature>
<dbReference type="SUPFAM" id="SSF52440">
    <property type="entry name" value="PreATP-grasp domain"/>
    <property type="match status" value="1"/>
</dbReference>
<keyword evidence="12 25" id="KW-0460">Magnesium</keyword>
<dbReference type="Gene3D" id="3.40.50.20">
    <property type="match status" value="1"/>
</dbReference>
<feature type="binding site" evidence="25">
    <location>
        <position position="345"/>
    </location>
    <ligand>
        <name>Mg(2+)</name>
        <dbReference type="ChEBI" id="CHEBI:18420"/>
        <label>1</label>
    </ligand>
</feature>
<evidence type="ECO:0000256" key="26">
    <source>
        <dbReference type="PROSITE-ProRule" id="PRU00409"/>
    </source>
</evidence>
<evidence type="ECO:0000256" key="14">
    <source>
        <dbReference type="ARBA" id="ARBA00022984"/>
    </source>
</evidence>
<protein>
    <recommendedName>
        <fullName evidence="19 22">D-alanine--D-alanine ligase</fullName>
        <ecNumber evidence="6 22">6.3.2.4</ecNumber>
    </recommendedName>
    <alternativeName>
        <fullName evidence="21 22">D-Ala-D-Ala ligase</fullName>
    </alternativeName>
    <alternativeName>
        <fullName evidence="20 22">D-alanylalanine synthetase</fullName>
    </alternativeName>
</protein>
<dbReference type="GO" id="GO:0009252">
    <property type="term" value="P:peptidoglycan biosynthetic process"/>
    <property type="evidence" value="ECO:0007669"/>
    <property type="project" value="UniProtKB-UniRule"/>
</dbReference>
<dbReference type="InterPro" id="IPR011127">
    <property type="entry name" value="Dala_Dala_lig_N"/>
</dbReference>
<evidence type="ECO:0000256" key="10">
    <source>
        <dbReference type="ARBA" id="ARBA00022741"/>
    </source>
</evidence>
<dbReference type="HAMAP" id="MF_00047">
    <property type="entry name" value="Dala_Dala_lig"/>
    <property type="match status" value="1"/>
</dbReference>
<feature type="binding site" evidence="25">
    <location>
        <position position="331"/>
    </location>
    <ligand>
        <name>Mg(2+)</name>
        <dbReference type="ChEBI" id="CHEBI:18420"/>
        <label>1</label>
    </ligand>
</feature>
<dbReference type="InterPro" id="IPR011761">
    <property type="entry name" value="ATP-grasp"/>
</dbReference>
<evidence type="ECO:0000259" key="27">
    <source>
        <dbReference type="PROSITE" id="PS50975"/>
    </source>
</evidence>
<evidence type="ECO:0000256" key="25">
    <source>
        <dbReference type="PIRSR" id="PIRSR039102-3"/>
    </source>
</evidence>
<dbReference type="EC" id="6.3.2.4" evidence="6 22"/>
<dbReference type="PROSITE" id="PS00844">
    <property type="entry name" value="DALA_DALA_LIGASE_2"/>
    <property type="match status" value="1"/>
</dbReference>
<evidence type="ECO:0000256" key="15">
    <source>
        <dbReference type="ARBA" id="ARBA00023211"/>
    </source>
</evidence>
<evidence type="ECO:0000256" key="11">
    <source>
        <dbReference type="ARBA" id="ARBA00022840"/>
    </source>
</evidence>
<dbReference type="FunFam" id="3.30.1490.20:FF:000007">
    <property type="entry name" value="D-alanine--D-alanine ligase"/>
    <property type="match status" value="1"/>
</dbReference>
<keyword evidence="7 22" id="KW-0963">Cytoplasm</keyword>
<keyword evidence="9 25" id="KW-0479">Metal-binding</keyword>
<dbReference type="GO" id="GO:0008360">
    <property type="term" value="P:regulation of cell shape"/>
    <property type="evidence" value="ECO:0007669"/>
    <property type="project" value="UniProtKB-KW"/>
</dbReference>
<dbReference type="SUPFAM" id="SSF56059">
    <property type="entry name" value="Glutathione synthetase ATP-binding domain-like"/>
    <property type="match status" value="1"/>
</dbReference>
<dbReference type="InterPro" id="IPR005905">
    <property type="entry name" value="D_ala_D_ala"/>
</dbReference>
<evidence type="ECO:0000256" key="7">
    <source>
        <dbReference type="ARBA" id="ARBA00022490"/>
    </source>
</evidence>
<keyword evidence="8 22" id="KW-0436">Ligase</keyword>
<feature type="active site" evidence="23">
    <location>
        <position position="16"/>
    </location>
</feature>
<evidence type="ECO:0000256" key="1">
    <source>
        <dbReference type="ARBA" id="ARBA00001936"/>
    </source>
</evidence>
<accession>A0A951QBD2</accession>
<evidence type="ECO:0000256" key="2">
    <source>
        <dbReference type="ARBA" id="ARBA00003921"/>
    </source>
</evidence>
<evidence type="ECO:0000256" key="23">
    <source>
        <dbReference type="PIRSR" id="PIRSR039102-1"/>
    </source>
</evidence>
<name>A0A951QBD2_9CYAN</name>
<comment type="pathway">
    <text evidence="18">Glycan biosynthesis.</text>
</comment>
<feature type="binding site" evidence="24">
    <location>
        <begin position="344"/>
        <end position="345"/>
    </location>
    <ligand>
        <name>ATP</name>
        <dbReference type="ChEBI" id="CHEBI:30616"/>
    </ligand>
</feature>
<keyword evidence="10 24" id="KW-0547">Nucleotide-binding</keyword>
<feature type="binding site" evidence="24">
    <location>
        <position position="165"/>
    </location>
    <ligand>
        <name>ATP</name>
        <dbReference type="ChEBI" id="CHEBI:30616"/>
    </ligand>
</feature>
<comment type="cofactor">
    <cofactor evidence="25">
        <name>Mg(2+)</name>
        <dbReference type="ChEBI" id="CHEBI:18420"/>
    </cofactor>
    <cofactor evidence="25">
        <name>Mn(2+)</name>
        <dbReference type="ChEBI" id="CHEBI:29035"/>
    </cofactor>
    <text evidence="25">Binds 2 magnesium or manganese ions per subunit.</text>
</comment>
<reference evidence="28" key="1">
    <citation type="submission" date="2021-05" db="EMBL/GenBank/DDBJ databases">
        <authorList>
            <person name="Pietrasiak N."/>
            <person name="Ward R."/>
            <person name="Stajich J.E."/>
            <person name="Kurbessoian T."/>
        </authorList>
    </citation>
    <scope>NUCLEOTIDE SEQUENCE</scope>
    <source>
        <strain evidence="28">UHER 2000/2452</strain>
    </source>
</reference>
<dbReference type="Gene3D" id="3.30.470.20">
    <property type="entry name" value="ATP-grasp fold, B domain"/>
    <property type="match status" value="1"/>
</dbReference>
<comment type="pathway">
    <text evidence="4 22">Cell wall biogenesis; peptidoglycan biosynthesis.</text>
</comment>
<dbReference type="FunFam" id="3.30.470.20:FF:000008">
    <property type="entry name" value="D-alanine--D-alanine ligase"/>
    <property type="match status" value="1"/>
</dbReference>
<dbReference type="PROSITE" id="PS00843">
    <property type="entry name" value="DALA_DALA_LIGASE_1"/>
    <property type="match status" value="1"/>
</dbReference>
<feature type="binding site" evidence="24">
    <location>
        <begin position="251"/>
        <end position="258"/>
    </location>
    <ligand>
        <name>ATP</name>
        <dbReference type="ChEBI" id="CHEBI:30616"/>
    </ligand>
</feature>
<dbReference type="PIRSF" id="PIRSF039102">
    <property type="entry name" value="Ddl/VanB"/>
    <property type="match status" value="1"/>
</dbReference>
<evidence type="ECO:0000256" key="5">
    <source>
        <dbReference type="ARBA" id="ARBA00010871"/>
    </source>
</evidence>
<dbReference type="GO" id="GO:0071555">
    <property type="term" value="P:cell wall organization"/>
    <property type="evidence" value="ECO:0007669"/>
    <property type="project" value="UniProtKB-KW"/>
</dbReference>
<reference evidence="28" key="2">
    <citation type="journal article" date="2022" name="Microbiol. Resour. Announc.">
        <title>Metagenome Sequencing to Explore Phylogenomics of Terrestrial Cyanobacteria.</title>
        <authorList>
            <person name="Ward R.D."/>
            <person name="Stajich J.E."/>
            <person name="Johansen J.R."/>
            <person name="Huntemann M."/>
            <person name="Clum A."/>
            <person name="Foster B."/>
            <person name="Foster B."/>
            <person name="Roux S."/>
            <person name="Palaniappan K."/>
            <person name="Varghese N."/>
            <person name="Mukherjee S."/>
            <person name="Reddy T.B.K."/>
            <person name="Daum C."/>
            <person name="Copeland A."/>
            <person name="Chen I.A."/>
            <person name="Ivanova N.N."/>
            <person name="Kyrpides N.C."/>
            <person name="Shapiro N."/>
            <person name="Eloe-Fadrosh E.A."/>
            <person name="Pietrasiak N."/>
        </authorList>
    </citation>
    <scope>NUCLEOTIDE SEQUENCE</scope>
    <source>
        <strain evidence="28">UHER 2000/2452</strain>
    </source>
</reference>
<dbReference type="Gene3D" id="3.30.1490.20">
    <property type="entry name" value="ATP-grasp fold, A domain"/>
    <property type="match status" value="1"/>
</dbReference>
<dbReference type="GO" id="GO:0008716">
    <property type="term" value="F:D-alanine-D-alanine ligase activity"/>
    <property type="evidence" value="ECO:0007669"/>
    <property type="project" value="UniProtKB-UniRule"/>
</dbReference>
<keyword evidence="16 22" id="KW-0961">Cell wall biogenesis/degradation</keyword>
<feature type="active site" evidence="23">
    <location>
        <position position="356"/>
    </location>
</feature>
<evidence type="ECO:0000256" key="22">
    <source>
        <dbReference type="HAMAP-Rule" id="MF_00047"/>
    </source>
</evidence>
<evidence type="ECO:0000256" key="9">
    <source>
        <dbReference type="ARBA" id="ARBA00022723"/>
    </source>
</evidence>
<sequence>MSKLKVGLLFGGCSGEHEVSISSARAIAHALESYGDRYQLMPIYIQKDGHWQMGKVAQQVLGGLSPQALESQTLESQPLESGELKFGELQARAIASPDLALPHLEGISQRLQRWQPPVQVAEIDVWFPILHGPNGEDGTVQGLLKLMQQPFVGSGVLGSALGMDKIAMKMAFAQAGLAQVKYIAVNRSQVRSDGNIFPKLCDQIETELGYPCFVKPANLGSSVGIAKVQTRSQLETALDSAASYDRRIIVEAGVKAREVECAVLGNDHPQASVVGEITYDSDFYDYETKYTAGKAGLQIPAPLSPAVTAQIQEMSLRAFEAVDAAGISRVDFFYVEETGEVLINEINTMPGFTATSMYPMLWQASGIDFPELTDRLIQLAIERFNAK</sequence>
<evidence type="ECO:0000256" key="20">
    <source>
        <dbReference type="ARBA" id="ARBA00076288"/>
    </source>
</evidence>
<comment type="cofactor">
    <cofactor evidence="1">
        <name>Mn(2+)</name>
        <dbReference type="ChEBI" id="CHEBI:29035"/>
    </cofactor>
</comment>
<dbReference type="InterPro" id="IPR011095">
    <property type="entry name" value="Dala_Dala_lig_C"/>
</dbReference>
<dbReference type="InterPro" id="IPR000291">
    <property type="entry name" value="D-Ala_lig_Van_CS"/>
</dbReference>
<keyword evidence="15 25" id="KW-0464">Manganese</keyword>
<keyword evidence="13 22" id="KW-0133">Cell shape</keyword>
<comment type="caution">
    <text evidence="28">The sequence shown here is derived from an EMBL/GenBank/DDBJ whole genome shotgun (WGS) entry which is preliminary data.</text>
</comment>
<evidence type="ECO:0000256" key="24">
    <source>
        <dbReference type="PIRSR" id="PIRSR039102-2"/>
    </source>
</evidence>
<evidence type="ECO:0000256" key="4">
    <source>
        <dbReference type="ARBA" id="ARBA00004752"/>
    </source>
</evidence>
<feature type="active site" evidence="23">
    <location>
        <position position="221"/>
    </location>
</feature>
<evidence type="ECO:0000256" key="21">
    <source>
        <dbReference type="ARBA" id="ARBA00077154"/>
    </source>
</evidence>
<evidence type="ECO:0000313" key="29">
    <source>
        <dbReference type="Proteomes" id="UP000757435"/>
    </source>
</evidence>
<gene>
    <name evidence="22" type="primary">ddl</name>
    <name evidence="28" type="ORF">KME15_13505</name>
</gene>
<evidence type="ECO:0000313" key="28">
    <source>
        <dbReference type="EMBL" id="MBW4659687.1"/>
    </source>
</evidence>
<keyword evidence="14 22" id="KW-0573">Peptidoglycan synthesis</keyword>
<dbReference type="GO" id="GO:0046872">
    <property type="term" value="F:metal ion binding"/>
    <property type="evidence" value="ECO:0007669"/>
    <property type="project" value="UniProtKB-KW"/>
</dbReference>
<comment type="function">
    <text evidence="2 22">Cell wall formation.</text>
</comment>
<dbReference type="PANTHER" id="PTHR23132:SF25">
    <property type="entry name" value="D-ALANINE--D-ALANINE LIGASE A"/>
    <property type="match status" value="1"/>
</dbReference>
<evidence type="ECO:0000256" key="16">
    <source>
        <dbReference type="ARBA" id="ARBA00023316"/>
    </source>
</evidence>
<evidence type="ECO:0000256" key="13">
    <source>
        <dbReference type="ARBA" id="ARBA00022960"/>
    </source>
</evidence>
<comment type="catalytic activity">
    <reaction evidence="17 22">
        <text>2 D-alanine + ATP = D-alanyl-D-alanine + ADP + phosphate + H(+)</text>
        <dbReference type="Rhea" id="RHEA:11224"/>
        <dbReference type="ChEBI" id="CHEBI:15378"/>
        <dbReference type="ChEBI" id="CHEBI:30616"/>
        <dbReference type="ChEBI" id="CHEBI:43474"/>
        <dbReference type="ChEBI" id="CHEBI:57416"/>
        <dbReference type="ChEBI" id="CHEBI:57822"/>
        <dbReference type="ChEBI" id="CHEBI:456216"/>
        <dbReference type="EC" id="6.3.2.4"/>
    </reaction>
</comment>
<evidence type="ECO:0000256" key="19">
    <source>
        <dbReference type="ARBA" id="ARBA00068427"/>
    </source>
</evidence>
<dbReference type="PROSITE" id="PS50975">
    <property type="entry name" value="ATP_GRASP"/>
    <property type="match status" value="1"/>
</dbReference>
<dbReference type="NCBIfam" id="TIGR01205">
    <property type="entry name" value="D_ala_D_alaTIGR"/>
    <property type="match status" value="1"/>
</dbReference>
<dbReference type="EMBL" id="JAHHHD010000013">
    <property type="protein sequence ID" value="MBW4659687.1"/>
    <property type="molecule type" value="Genomic_DNA"/>
</dbReference>
<evidence type="ECO:0000256" key="3">
    <source>
        <dbReference type="ARBA" id="ARBA00004496"/>
    </source>
</evidence>
<organism evidence="28 29">
    <name type="scientific">Drouetiella hepatica Uher 2000/2452</name>
    <dbReference type="NCBI Taxonomy" id="904376"/>
    <lineage>
        <taxon>Bacteria</taxon>
        <taxon>Bacillati</taxon>
        <taxon>Cyanobacteriota</taxon>
        <taxon>Cyanophyceae</taxon>
        <taxon>Oculatellales</taxon>
        <taxon>Oculatellaceae</taxon>
        <taxon>Drouetiella</taxon>
    </lineage>
</organism>
<comment type="subcellular location">
    <subcellularLocation>
        <location evidence="3 22">Cytoplasm</location>
    </subcellularLocation>
</comment>
<evidence type="ECO:0000256" key="8">
    <source>
        <dbReference type="ARBA" id="ARBA00022598"/>
    </source>
</evidence>
<dbReference type="NCBIfam" id="NF002378">
    <property type="entry name" value="PRK01372.1"/>
    <property type="match status" value="1"/>
</dbReference>
<evidence type="ECO:0000256" key="18">
    <source>
        <dbReference type="ARBA" id="ARBA00060592"/>
    </source>
</evidence>
<dbReference type="GO" id="GO:0005829">
    <property type="term" value="C:cytosol"/>
    <property type="evidence" value="ECO:0007669"/>
    <property type="project" value="TreeGrafter"/>
</dbReference>
<feature type="domain" description="ATP-grasp" evidence="27">
    <location>
        <begin position="169"/>
        <end position="378"/>
    </location>
</feature>
<evidence type="ECO:0000256" key="6">
    <source>
        <dbReference type="ARBA" id="ARBA00012216"/>
    </source>
</evidence>
<dbReference type="InterPro" id="IPR016185">
    <property type="entry name" value="PreATP-grasp_dom_sf"/>
</dbReference>
<feature type="binding site" evidence="25">
    <location>
        <position position="347"/>
    </location>
    <ligand>
        <name>Mg(2+)</name>
        <dbReference type="ChEBI" id="CHEBI:18420"/>
        <label>2</label>
    </ligand>
</feature>
<keyword evidence="11 26" id="KW-0067">ATP-binding</keyword>
<proteinExistence type="inferred from homology"/>
<dbReference type="Pfam" id="PF01820">
    <property type="entry name" value="Dala_Dala_lig_N"/>
    <property type="match status" value="1"/>
</dbReference>
<dbReference type="PANTHER" id="PTHR23132">
    <property type="entry name" value="D-ALANINE--D-ALANINE LIGASE"/>
    <property type="match status" value="1"/>
</dbReference>
<dbReference type="InterPro" id="IPR013815">
    <property type="entry name" value="ATP_grasp_subdomain_1"/>
</dbReference>
<dbReference type="GO" id="GO:0005524">
    <property type="term" value="F:ATP binding"/>
    <property type="evidence" value="ECO:0007669"/>
    <property type="project" value="UniProtKB-UniRule"/>
</dbReference>
<feature type="binding site" evidence="24">
    <location>
        <begin position="221"/>
        <end position="222"/>
    </location>
    <ligand>
        <name>ATP</name>
        <dbReference type="ChEBI" id="CHEBI:30616"/>
    </ligand>
</feature>
<dbReference type="AlphaFoldDB" id="A0A951QBD2"/>
<evidence type="ECO:0000256" key="12">
    <source>
        <dbReference type="ARBA" id="ARBA00022842"/>
    </source>
</evidence>
<dbReference type="NCBIfam" id="NF002528">
    <property type="entry name" value="PRK01966.1-4"/>
    <property type="match status" value="1"/>
</dbReference>
<dbReference type="Pfam" id="PF07478">
    <property type="entry name" value="Dala_Dala_lig_C"/>
    <property type="match status" value="1"/>
</dbReference>
<dbReference type="Proteomes" id="UP000757435">
    <property type="component" value="Unassembled WGS sequence"/>
</dbReference>